<keyword evidence="3" id="KW-0732">Signal</keyword>
<proteinExistence type="predicted"/>
<gene>
    <name evidence="4" type="ORF">NCTC11166_02262</name>
</gene>
<accession>A0A2X1D2T9</accession>
<sequence>MRLLSSAAAVAVLALTTPAFAAGQAAAPAPQAAPAPAQEADSPEEAAFEAKGEAFGERMEAMAEEMQAAATQADKAKAKTDLDAIQARNQADADTFADEFLAFVVSQGAPADQMGAAAQQIKAYPAMIRAKIEEAVAAAPAGAAPAQPQ</sequence>
<evidence type="ECO:0000256" key="2">
    <source>
        <dbReference type="SAM" id="MobiDB-lite"/>
    </source>
</evidence>
<keyword evidence="1" id="KW-0175">Coiled coil</keyword>
<protein>
    <recommendedName>
        <fullName evidence="6">Translation initiation factor IF-2</fullName>
    </recommendedName>
</protein>
<dbReference type="EMBL" id="UAQP01000014">
    <property type="protein sequence ID" value="SPU54875.1"/>
    <property type="molecule type" value="Genomic_DNA"/>
</dbReference>
<feature type="chain" id="PRO_5016013682" description="Translation initiation factor IF-2" evidence="3">
    <location>
        <begin position="22"/>
        <end position="149"/>
    </location>
</feature>
<dbReference type="RefSeq" id="WP_017505036.1">
    <property type="nucleotide sequence ID" value="NZ_UAQP01000014.1"/>
</dbReference>
<evidence type="ECO:0000313" key="5">
    <source>
        <dbReference type="Proteomes" id="UP000251186"/>
    </source>
</evidence>
<dbReference type="Proteomes" id="UP000251186">
    <property type="component" value="Unassembled WGS sequence"/>
</dbReference>
<feature type="signal peptide" evidence="3">
    <location>
        <begin position="1"/>
        <end position="21"/>
    </location>
</feature>
<feature type="coiled-coil region" evidence="1">
    <location>
        <begin position="59"/>
        <end position="88"/>
    </location>
</feature>
<evidence type="ECO:0000256" key="3">
    <source>
        <dbReference type="SAM" id="SignalP"/>
    </source>
</evidence>
<feature type="region of interest" description="Disordered" evidence="2">
    <location>
        <begin position="23"/>
        <end position="53"/>
    </location>
</feature>
<feature type="compositionally biased region" description="Low complexity" evidence="2">
    <location>
        <begin position="23"/>
        <end position="40"/>
    </location>
</feature>
<dbReference type="AlphaFoldDB" id="A0A2X1D2T9"/>
<organism evidence="4 5">
    <name type="scientific">Brevundimonas vesicularis</name>
    <name type="common">Pseudomonas vesicularis</name>
    <dbReference type="NCBI Taxonomy" id="41276"/>
    <lineage>
        <taxon>Bacteria</taxon>
        <taxon>Pseudomonadati</taxon>
        <taxon>Pseudomonadota</taxon>
        <taxon>Alphaproteobacteria</taxon>
        <taxon>Caulobacterales</taxon>
        <taxon>Caulobacteraceae</taxon>
        <taxon>Brevundimonas</taxon>
    </lineage>
</organism>
<name>A0A2X1D2T9_BREVE</name>
<reference evidence="4 5" key="1">
    <citation type="submission" date="2018-06" db="EMBL/GenBank/DDBJ databases">
        <authorList>
            <consortium name="Pathogen Informatics"/>
            <person name="Doyle S."/>
        </authorList>
    </citation>
    <scope>NUCLEOTIDE SEQUENCE [LARGE SCALE GENOMIC DNA]</scope>
    <source>
        <strain evidence="4 5">NCTC11166</strain>
    </source>
</reference>
<evidence type="ECO:0008006" key="6">
    <source>
        <dbReference type="Google" id="ProtNLM"/>
    </source>
</evidence>
<evidence type="ECO:0000256" key="1">
    <source>
        <dbReference type="SAM" id="Coils"/>
    </source>
</evidence>
<evidence type="ECO:0000313" key="4">
    <source>
        <dbReference type="EMBL" id="SPU54875.1"/>
    </source>
</evidence>